<dbReference type="SUPFAM" id="SSF47413">
    <property type="entry name" value="lambda repressor-like DNA-binding domains"/>
    <property type="match status" value="1"/>
</dbReference>
<dbReference type="Proteomes" id="UP000245702">
    <property type="component" value="Unassembled WGS sequence"/>
</dbReference>
<name>A0ABP2C348_9FIRM</name>
<accession>A0ABP2C348</accession>
<evidence type="ECO:0000313" key="3">
    <source>
        <dbReference type="EMBL" id="CVK18420.1"/>
    </source>
</evidence>
<reference evidence="3 4" key="1">
    <citation type="submission" date="2016-01" db="EMBL/GenBank/DDBJ databases">
        <authorList>
            <person name="Brown R."/>
        </authorList>
    </citation>
    <scope>NUCLEOTIDE SEQUENCE [LARGE SCALE GENOMIC DNA]</scope>
    <source>
        <strain evidence="3">Sporomusa sphaeroides DSM 2875</strain>
    </source>
</reference>
<dbReference type="CDD" id="cd00093">
    <property type="entry name" value="HTH_XRE"/>
    <property type="match status" value="1"/>
</dbReference>
<protein>
    <submittedName>
        <fullName evidence="3">HTH-type transcriptional regulator Xre</fullName>
    </submittedName>
</protein>
<comment type="caution">
    <text evidence="3">The sequence shown here is derived from an EMBL/GenBank/DDBJ whole genome shotgun (WGS) entry which is preliminary data.</text>
</comment>
<evidence type="ECO:0000259" key="2">
    <source>
        <dbReference type="PROSITE" id="PS50943"/>
    </source>
</evidence>
<evidence type="ECO:0000313" key="4">
    <source>
        <dbReference type="Proteomes" id="UP000245702"/>
    </source>
</evidence>
<dbReference type="Gene3D" id="1.10.260.40">
    <property type="entry name" value="lambda repressor-like DNA-binding domains"/>
    <property type="match status" value="1"/>
</dbReference>
<proteinExistence type="predicted"/>
<dbReference type="Pfam" id="PF01381">
    <property type="entry name" value="HTH_3"/>
    <property type="match status" value="1"/>
</dbReference>
<dbReference type="RefSeq" id="WP_075756356.1">
    <property type="nucleotide sequence ID" value="NZ_CP146991.1"/>
</dbReference>
<dbReference type="PANTHER" id="PTHR46558:SF11">
    <property type="entry name" value="HTH-TYPE TRANSCRIPTIONAL REGULATOR XRE"/>
    <property type="match status" value="1"/>
</dbReference>
<feature type="domain" description="HTH cro/C1-type" evidence="2">
    <location>
        <begin position="16"/>
        <end position="60"/>
    </location>
</feature>
<dbReference type="EMBL" id="FCOW01000004">
    <property type="protein sequence ID" value="CVK18420.1"/>
    <property type="molecule type" value="Genomic_DNA"/>
</dbReference>
<dbReference type="SMART" id="SM00530">
    <property type="entry name" value="HTH_XRE"/>
    <property type="match status" value="1"/>
</dbReference>
<dbReference type="InterPro" id="IPR010982">
    <property type="entry name" value="Lambda_DNA-bd_dom_sf"/>
</dbReference>
<dbReference type="PANTHER" id="PTHR46558">
    <property type="entry name" value="TRACRIPTIONAL REGULATORY PROTEIN-RELATED-RELATED"/>
    <property type="match status" value="1"/>
</dbReference>
<sequence>MEHLGSRIRLVRGERTQDDFASSIGVDRTTLSAYERGRREPDLKTLLIIAQFGRVSLDWLAGRHSNPSIERAQAYNDPKWSEVQELALSHNVKPVKIEQLIKAALALK</sequence>
<keyword evidence="1" id="KW-0238">DNA-binding</keyword>
<organism evidence="3 4">
    <name type="scientific">Sporomusa sphaeroides DSM 2875</name>
    <dbReference type="NCBI Taxonomy" id="1337886"/>
    <lineage>
        <taxon>Bacteria</taxon>
        <taxon>Bacillati</taxon>
        <taxon>Bacillota</taxon>
        <taxon>Negativicutes</taxon>
        <taxon>Selenomonadales</taxon>
        <taxon>Sporomusaceae</taxon>
        <taxon>Sporomusa</taxon>
    </lineage>
</organism>
<gene>
    <name evidence="3" type="primary">xre_1</name>
    <name evidence="3" type="ORF">SSPH_01058</name>
</gene>
<keyword evidence="4" id="KW-1185">Reference proteome</keyword>
<dbReference type="PROSITE" id="PS50943">
    <property type="entry name" value="HTH_CROC1"/>
    <property type="match status" value="1"/>
</dbReference>
<evidence type="ECO:0000256" key="1">
    <source>
        <dbReference type="ARBA" id="ARBA00023125"/>
    </source>
</evidence>
<dbReference type="InterPro" id="IPR001387">
    <property type="entry name" value="Cro/C1-type_HTH"/>
</dbReference>